<evidence type="ECO:0000313" key="2">
    <source>
        <dbReference type="EMBL" id="ARZ65904.1"/>
    </source>
</evidence>
<feature type="transmembrane region" description="Helical" evidence="1">
    <location>
        <begin position="20"/>
        <end position="40"/>
    </location>
</feature>
<evidence type="ECO:0008006" key="4">
    <source>
        <dbReference type="Google" id="ProtNLM"/>
    </source>
</evidence>
<gene>
    <name evidence="2" type="ORF">SMD11_0238</name>
</gene>
<sequence>MQGRVRERWREQPPWARRALAVYLIGFLEGAAAHCLDLIRGGIHVYASFAPVPLQALFVSLVVLDPLVVVLVGLVRPEGVRLASGVMALDVIANWIVNWPRLEEDPAWLLRPVGLLPITLFGLFVIASSARLHGAMTRPRLSCTAP</sequence>
<protein>
    <recommendedName>
        <fullName evidence="4">DoxX family protein</fullName>
    </recommendedName>
</protein>
<organism evidence="2 3">
    <name type="scientific">Streptomyces albireticuli</name>
    <dbReference type="NCBI Taxonomy" id="1940"/>
    <lineage>
        <taxon>Bacteria</taxon>
        <taxon>Bacillati</taxon>
        <taxon>Actinomycetota</taxon>
        <taxon>Actinomycetes</taxon>
        <taxon>Kitasatosporales</taxon>
        <taxon>Streptomycetaceae</taxon>
        <taxon>Streptomyces</taxon>
    </lineage>
</organism>
<dbReference type="AlphaFoldDB" id="A0A1Z2KV27"/>
<keyword evidence="1" id="KW-1133">Transmembrane helix</keyword>
<proteinExistence type="predicted"/>
<keyword evidence="1" id="KW-0472">Membrane</keyword>
<name>A0A1Z2KV27_9ACTN</name>
<dbReference type="OrthoDB" id="4319615at2"/>
<feature type="transmembrane region" description="Helical" evidence="1">
    <location>
        <begin position="109"/>
        <end position="130"/>
    </location>
</feature>
<dbReference type="EMBL" id="CP021744">
    <property type="protein sequence ID" value="ARZ65904.1"/>
    <property type="molecule type" value="Genomic_DNA"/>
</dbReference>
<keyword evidence="1" id="KW-0812">Transmembrane</keyword>
<accession>A0A1Z2KV27</accession>
<feature type="transmembrane region" description="Helical" evidence="1">
    <location>
        <begin position="52"/>
        <end position="72"/>
    </location>
</feature>
<dbReference type="Proteomes" id="UP000195755">
    <property type="component" value="Chromosome"/>
</dbReference>
<evidence type="ECO:0000313" key="3">
    <source>
        <dbReference type="Proteomes" id="UP000195755"/>
    </source>
</evidence>
<feature type="transmembrane region" description="Helical" evidence="1">
    <location>
        <begin position="79"/>
        <end position="97"/>
    </location>
</feature>
<dbReference type="KEGG" id="salj:SMD11_0238"/>
<dbReference type="RefSeq" id="WP_087924605.1">
    <property type="nucleotide sequence ID" value="NZ_CP021744.1"/>
</dbReference>
<evidence type="ECO:0000256" key="1">
    <source>
        <dbReference type="SAM" id="Phobius"/>
    </source>
</evidence>
<reference evidence="2 3" key="1">
    <citation type="submission" date="2017-06" db="EMBL/GenBank/DDBJ databases">
        <title>Streptomyces albireticuli Genome sequencing and assembly.</title>
        <authorList>
            <person name="Wang Y."/>
            <person name="Du B."/>
            <person name="Ding Y."/>
            <person name="Liu H."/>
            <person name="Hou Q."/>
            <person name="Liu K."/>
            <person name="Yao L."/>
            <person name="Wang C."/>
        </authorList>
    </citation>
    <scope>NUCLEOTIDE SEQUENCE [LARGE SCALE GENOMIC DNA]</scope>
    <source>
        <strain evidence="2 3">MDJK11</strain>
    </source>
</reference>